<dbReference type="Gene3D" id="2.60.300.12">
    <property type="entry name" value="HesB-like domain"/>
    <property type="match status" value="1"/>
</dbReference>
<dbReference type="SUPFAM" id="SSF89360">
    <property type="entry name" value="HesB-like domain"/>
    <property type="match status" value="1"/>
</dbReference>
<dbReference type="InterPro" id="IPR000361">
    <property type="entry name" value="ATAP_core_dom"/>
</dbReference>
<proteinExistence type="inferred from homology"/>
<dbReference type="EMBL" id="OX365911">
    <property type="protein sequence ID" value="CAI4053842.1"/>
    <property type="molecule type" value="Genomic_DNA"/>
</dbReference>
<dbReference type="GO" id="GO:0051539">
    <property type="term" value="F:4 iron, 4 sulfur cluster binding"/>
    <property type="evidence" value="ECO:0007669"/>
    <property type="project" value="TreeGrafter"/>
</dbReference>
<dbReference type="GeneID" id="80927735"/>
<dbReference type="PANTHER" id="PTHR43011">
    <property type="entry name" value="IRON-SULFUR CLUSTER ASSEMBLY 2 HOMOLOG, MITOCHONDRIAL"/>
    <property type="match status" value="1"/>
</dbReference>
<dbReference type="InterPro" id="IPR017870">
    <property type="entry name" value="FeS_cluster_insertion_CS"/>
</dbReference>
<evidence type="ECO:0000313" key="3">
    <source>
        <dbReference type="EMBL" id="CAI4053842.1"/>
    </source>
</evidence>
<sequence>MQAKSMLTRLSIRLPFTTLRQFPLRCFPLQRTFYSELATKEPLIIPKRIINEAPGLNLSISERASQRLAEIYRDSKENLRISVESGGCHGFQYNLTLEPASESDEKTIARDKDKEFLNDPDGDDSKDIVYVLPENKGRVIIDNKSLDILNNTTLTYTNELIGSSFKIINGRLKSSCGCGSSFDIES</sequence>
<dbReference type="Proteomes" id="UP001162087">
    <property type="component" value="Chromosome 16"/>
</dbReference>
<dbReference type="FunFam" id="2.60.300.12:FF:000011">
    <property type="entry name" value="Iron-sulfur assembly protein 2"/>
    <property type="match status" value="1"/>
</dbReference>
<evidence type="ECO:0000259" key="2">
    <source>
        <dbReference type="Pfam" id="PF01521"/>
    </source>
</evidence>
<gene>
    <name evidence="3" type="primary">SKDI16G3290</name>
    <name evidence="3" type="ORF">SKDI_16G3290</name>
</gene>
<reference evidence="3" key="1">
    <citation type="submission" date="2022-10" db="EMBL/GenBank/DDBJ databases">
        <authorList>
            <person name="Byrne P K."/>
        </authorList>
    </citation>
    <scope>NUCLEOTIDE SEQUENCE</scope>
    <source>
        <strain evidence="3">IFO1802</strain>
    </source>
</reference>
<keyword evidence="4" id="KW-1185">Reference proteome</keyword>
<accession>A0AA35JBS2</accession>
<dbReference type="Pfam" id="PF01521">
    <property type="entry name" value="Fe-S_biosyn"/>
    <property type="match status" value="1"/>
</dbReference>
<dbReference type="GO" id="GO:0005739">
    <property type="term" value="C:mitochondrion"/>
    <property type="evidence" value="ECO:0007669"/>
    <property type="project" value="TreeGrafter"/>
</dbReference>
<dbReference type="GO" id="GO:0016226">
    <property type="term" value="P:iron-sulfur cluster assembly"/>
    <property type="evidence" value="ECO:0007669"/>
    <property type="project" value="TreeGrafter"/>
</dbReference>
<feature type="domain" description="Core" evidence="2">
    <location>
        <begin position="57"/>
        <end position="179"/>
    </location>
</feature>
<evidence type="ECO:0000256" key="1">
    <source>
        <dbReference type="ARBA" id="ARBA00006718"/>
    </source>
</evidence>
<protein>
    <recommendedName>
        <fullName evidence="2">Core domain-containing protein</fullName>
    </recommendedName>
</protein>
<dbReference type="PANTHER" id="PTHR43011:SF1">
    <property type="entry name" value="IRON-SULFUR CLUSTER ASSEMBLY 2 HOMOLOG, MITOCHONDRIAL"/>
    <property type="match status" value="1"/>
</dbReference>
<name>A0AA35JBS2_SACK1</name>
<dbReference type="InterPro" id="IPR035903">
    <property type="entry name" value="HesB-like_dom_sf"/>
</dbReference>
<dbReference type="GO" id="GO:0051537">
    <property type="term" value="F:2 iron, 2 sulfur cluster binding"/>
    <property type="evidence" value="ECO:0007669"/>
    <property type="project" value="TreeGrafter"/>
</dbReference>
<dbReference type="PROSITE" id="PS01152">
    <property type="entry name" value="HESB"/>
    <property type="match status" value="1"/>
</dbReference>
<dbReference type="GO" id="GO:0005506">
    <property type="term" value="F:iron ion binding"/>
    <property type="evidence" value="ECO:0007669"/>
    <property type="project" value="TreeGrafter"/>
</dbReference>
<organism evidence="3 4">
    <name type="scientific">Saccharomyces kudriavzevii (strain ATCC MYA-4449 / AS 2.2408 / CBS 8840 / NBRC 1802 / NCYC 2889)</name>
    <name type="common">Yeast</name>
    <dbReference type="NCBI Taxonomy" id="226230"/>
    <lineage>
        <taxon>Eukaryota</taxon>
        <taxon>Fungi</taxon>
        <taxon>Dikarya</taxon>
        <taxon>Ascomycota</taxon>
        <taxon>Saccharomycotina</taxon>
        <taxon>Saccharomycetes</taxon>
        <taxon>Saccharomycetales</taxon>
        <taxon>Saccharomycetaceae</taxon>
        <taxon>Saccharomyces</taxon>
    </lineage>
</organism>
<comment type="similarity">
    <text evidence="1">Belongs to the HesB/IscA family.</text>
</comment>
<dbReference type="AlphaFoldDB" id="A0AA35JBS2"/>
<evidence type="ECO:0000313" key="4">
    <source>
        <dbReference type="Proteomes" id="UP001162087"/>
    </source>
</evidence>
<dbReference type="RefSeq" id="XP_056085691.1">
    <property type="nucleotide sequence ID" value="XM_056231920.1"/>
</dbReference>